<dbReference type="Pfam" id="PF02591">
    <property type="entry name" value="Zn_ribbon_9"/>
    <property type="match status" value="1"/>
</dbReference>
<keyword evidence="1" id="KW-0175">Coiled coil</keyword>
<dbReference type="PANTHER" id="PTHR39082">
    <property type="entry name" value="PHOSPHOLIPASE C-BETA-2-RELATED"/>
    <property type="match status" value="1"/>
</dbReference>
<dbReference type="Proteomes" id="UP001183176">
    <property type="component" value="Unassembled WGS sequence"/>
</dbReference>
<proteinExistence type="predicted"/>
<dbReference type="RefSeq" id="WP_311422580.1">
    <property type="nucleotide sequence ID" value="NZ_JAVREH010000007.1"/>
</dbReference>
<feature type="domain" description="C4-type zinc ribbon" evidence="2">
    <location>
        <begin position="204"/>
        <end position="238"/>
    </location>
</feature>
<dbReference type="InterPro" id="IPR003743">
    <property type="entry name" value="Zf-RING_7"/>
</dbReference>
<dbReference type="EMBL" id="JAVREH010000007">
    <property type="protein sequence ID" value="MDT0261424.1"/>
    <property type="molecule type" value="Genomic_DNA"/>
</dbReference>
<organism evidence="4 5">
    <name type="scientific">Jatrophihabitans lederbergiae</name>
    <dbReference type="NCBI Taxonomy" id="3075547"/>
    <lineage>
        <taxon>Bacteria</taxon>
        <taxon>Bacillati</taxon>
        <taxon>Actinomycetota</taxon>
        <taxon>Actinomycetes</taxon>
        <taxon>Jatrophihabitantales</taxon>
        <taxon>Jatrophihabitantaceae</taxon>
        <taxon>Jatrophihabitans</taxon>
    </lineage>
</organism>
<feature type="coiled-coil region" evidence="1">
    <location>
        <begin position="96"/>
        <end position="144"/>
    </location>
</feature>
<evidence type="ECO:0000256" key="1">
    <source>
        <dbReference type="SAM" id="Coils"/>
    </source>
</evidence>
<feature type="domain" description="CT398-like coiled coil hairpin" evidence="3">
    <location>
        <begin position="14"/>
        <end position="193"/>
    </location>
</feature>
<accession>A0ABU2JAC6</accession>
<evidence type="ECO:0000313" key="5">
    <source>
        <dbReference type="Proteomes" id="UP001183176"/>
    </source>
</evidence>
<dbReference type="InterPro" id="IPR052376">
    <property type="entry name" value="Oxidative_Scav/Glycosyltrans"/>
</dbReference>
<reference evidence="5" key="1">
    <citation type="submission" date="2023-07" db="EMBL/GenBank/DDBJ databases">
        <title>30 novel species of actinomycetes from the DSMZ collection.</title>
        <authorList>
            <person name="Nouioui I."/>
        </authorList>
    </citation>
    <scope>NUCLEOTIDE SEQUENCE [LARGE SCALE GENOMIC DNA]</scope>
    <source>
        <strain evidence="5">DSM 44399</strain>
    </source>
</reference>
<sequence>MIADPFVQLRLLDLQAVDTALAQLAHRRRNLPELAVIADCDQRAAGVRSQLVDAETTLADLAADQRRMEADVDTVRSRARKDQQRMAASGVPAKEISSLEHEVASLARRQGTLEDELLELMETRETAESEVADLKGRLEAVAGERAIAATARDEVFEELDDAEKKRHADRDRLVGTLPSDLVALYDRVRESSGGVGAAMLRQRRCEGCRLELAGSELSEVRAAKPDQVLRCENCRRILVRSHESGL</sequence>
<protein>
    <submittedName>
        <fullName evidence="4">C4-type zinc ribbon domain-containing protein</fullName>
    </submittedName>
</protein>
<evidence type="ECO:0000313" key="4">
    <source>
        <dbReference type="EMBL" id="MDT0261424.1"/>
    </source>
</evidence>
<dbReference type="PANTHER" id="PTHR39082:SF1">
    <property type="entry name" value="SCAVENGER RECEPTOR CLASS A MEMBER 3"/>
    <property type="match status" value="1"/>
</dbReference>
<keyword evidence="5" id="KW-1185">Reference proteome</keyword>
<evidence type="ECO:0000259" key="2">
    <source>
        <dbReference type="Pfam" id="PF02591"/>
    </source>
</evidence>
<name>A0ABU2JAC6_9ACTN</name>
<comment type="caution">
    <text evidence="4">The sequence shown here is derived from an EMBL/GenBank/DDBJ whole genome shotgun (WGS) entry which is preliminary data.</text>
</comment>
<evidence type="ECO:0000259" key="3">
    <source>
        <dbReference type="Pfam" id="PF24481"/>
    </source>
</evidence>
<dbReference type="Pfam" id="PF24481">
    <property type="entry name" value="CT398_CC"/>
    <property type="match status" value="1"/>
</dbReference>
<gene>
    <name evidence="4" type="ORF">RM423_08450</name>
</gene>
<dbReference type="InterPro" id="IPR056003">
    <property type="entry name" value="CT398_CC_hairpin"/>
</dbReference>
<dbReference type="Gene3D" id="1.10.287.1490">
    <property type="match status" value="1"/>
</dbReference>